<dbReference type="GO" id="GO:0016758">
    <property type="term" value="F:hexosyltransferase activity"/>
    <property type="evidence" value="ECO:0007669"/>
    <property type="project" value="TreeGrafter"/>
</dbReference>
<proteinExistence type="predicted"/>
<dbReference type="CDD" id="cd03801">
    <property type="entry name" value="GT4_PimA-like"/>
    <property type="match status" value="1"/>
</dbReference>
<reference evidence="3 4" key="1">
    <citation type="submission" date="2019-01" db="EMBL/GenBank/DDBJ databases">
        <title>Lacunisphaera sp. strain TWA-58.</title>
        <authorList>
            <person name="Chen W.-M."/>
        </authorList>
    </citation>
    <scope>NUCLEOTIDE SEQUENCE [LARGE SCALE GENOMIC DNA]</scope>
    <source>
        <strain evidence="3 4">TWA-58</strain>
    </source>
</reference>
<evidence type="ECO:0000313" key="4">
    <source>
        <dbReference type="Proteomes" id="UP000290218"/>
    </source>
</evidence>
<evidence type="ECO:0000259" key="2">
    <source>
        <dbReference type="Pfam" id="PF13439"/>
    </source>
</evidence>
<accession>A0A4V1M5Z4</accession>
<organism evidence="3 4">
    <name type="scientific">Oleiharenicola lentus</name>
    <dbReference type="NCBI Taxonomy" id="2508720"/>
    <lineage>
        <taxon>Bacteria</taxon>
        <taxon>Pseudomonadati</taxon>
        <taxon>Verrucomicrobiota</taxon>
        <taxon>Opitutia</taxon>
        <taxon>Opitutales</taxon>
        <taxon>Opitutaceae</taxon>
        <taxon>Oleiharenicola</taxon>
    </lineage>
</organism>
<dbReference type="PANTHER" id="PTHR45947">
    <property type="entry name" value="SULFOQUINOVOSYL TRANSFERASE SQD2"/>
    <property type="match status" value="1"/>
</dbReference>
<dbReference type="InterPro" id="IPR001296">
    <property type="entry name" value="Glyco_trans_1"/>
</dbReference>
<sequence length="385" mass="42019">MPPSDSAPTLILATHEFQPHRGGIAVYCAEMARAAQELGYQVEVWAPALPPGTEEQAWPFLVRRLNLAGNHGLLSQWRMARELLRQGQRLNQATLYIPEPGPLLAMLLLQYFDTIRPARLMLTFHGSEIQRLGSRRLLRWSTNHLLFQTDRISVVSDYARQLLEQHFPSSAAKVVVTPGALRPDLRLKQSAPLAAPGAKTVILTVARLNPRKGQLEVLHALKALPPSARANLEYRLVGAHGKENYDRALAEAAASADFPVKFLGDIPDEKLGEVYAQADIFAMTSMPHRHSVEGFGLVYLEAGAHGLPIVAHAIGGVPEAVVHEETGLLVQPGDRSALTQAFARLLADPALRRKLGEAGRARALARTWQDSAVALFGQPSPPPAT</sequence>
<keyword evidence="4" id="KW-1185">Reference proteome</keyword>
<gene>
    <name evidence="3" type="ORF">ESB00_16135</name>
</gene>
<name>A0A4V1M5Z4_9BACT</name>
<dbReference type="Pfam" id="PF00534">
    <property type="entry name" value="Glycos_transf_1"/>
    <property type="match status" value="1"/>
</dbReference>
<dbReference type="PANTHER" id="PTHR45947:SF3">
    <property type="entry name" value="SULFOQUINOVOSYL TRANSFERASE SQD2"/>
    <property type="match status" value="1"/>
</dbReference>
<comment type="caution">
    <text evidence="3">The sequence shown here is derived from an EMBL/GenBank/DDBJ whole genome shotgun (WGS) entry which is preliminary data.</text>
</comment>
<dbReference type="SUPFAM" id="SSF53756">
    <property type="entry name" value="UDP-Glycosyltransferase/glycogen phosphorylase"/>
    <property type="match status" value="1"/>
</dbReference>
<keyword evidence="3" id="KW-0808">Transferase</keyword>
<protein>
    <submittedName>
        <fullName evidence="3">Glycosyltransferase family 1 protein</fullName>
    </submittedName>
</protein>
<dbReference type="EMBL" id="SDHX01000002">
    <property type="protein sequence ID" value="RXK53226.1"/>
    <property type="molecule type" value="Genomic_DNA"/>
</dbReference>
<dbReference type="Gene3D" id="3.40.50.2000">
    <property type="entry name" value="Glycogen Phosphorylase B"/>
    <property type="match status" value="2"/>
</dbReference>
<evidence type="ECO:0000259" key="1">
    <source>
        <dbReference type="Pfam" id="PF00534"/>
    </source>
</evidence>
<dbReference type="AlphaFoldDB" id="A0A4V1M5Z4"/>
<dbReference type="OrthoDB" id="73743at2"/>
<dbReference type="InterPro" id="IPR028098">
    <property type="entry name" value="Glyco_trans_4-like_N"/>
</dbReference>
<dbReference type="InterPro" id="IPR050194">
    <property type="entry name" value="Glycosyltransferase_grp1"/>
</dbReference>
<feature type="domain" description="Glycosyl transferase family 1" evidence="1">
    <location>
        <begin position="189"/>
        <end position="361"/>
    </location>
</feature>
<evidence type="ECO:0000313" key="3">
    <source>
        <dbReference type="EMBL" id="RXK53226.1"/>
    </source>
</evidence>
<feature type="domain" description="Glycosyltransferase subfamily 4-like N-terminal" evidence="2">
    <location>
        <begin position="22"/>
        <end position="179"/>
    </location>
</feature>
<dbReference type="Proteomes" id="UP000290218">
    <property type="component" value="Unassembled WGS sequence"/>
</dbReference>
<dbReference type="Pfam" id="PF13439">
    <property type="entry name" value="Glyco_transf_4"/>
    <property type="match status" value="1"/>
</dbReference>
<dbReference type="RefSeq" id="WP_129048815.1">
    <property type="nucleotide sequence ID" value="NZ_SDHX01000002.1"/>
</dbReference>